<dbReference type="EMBL" id="JACHGN010000012">
    <property type="protein sequence ID" value="MBB5135787.1"/>
    <property type="molecule type" value="Genomic_DNA"/>
</dbReference>
<dbReference type="InterPro" id="IPR012914">
    <property type="entry name" value="PucR_dom"/>
</dbReference>
<feature type="domain" description="PucR C-terminal helix-turn-helix" evidence="2">
    <location>
        <begin position="440"/>
        <end position="497"/>
    </location>
</feature>
<dbReference type="InterPro" id="IPR051448">
    <property type="entry name" value="CdaR-like_regulators"/>
</dbReference>
<evidence type="ECO:0000259" key="1">
    <source>
        <dbReference type="Pfam" id="PF07905"/>
    </source>
</evidence>
<protein>
    <submittedName>
        <fullName evidence="3">Purine catabolism regulator</fullName>
    </submittedName>
</protein>
<dbReference type="InterPro" id="IPR025736">
    <property type="entry name" value="PucR_C-HTH_dom"/>
</dbReference>
<keyword evidence="4" id="KW-1185">Reference proteome</keyword>
<dbReference type="AlphaFoldDB" id="A0A840PF58"/>
<dbReference type="Proteomes" id="UP000578449">
    <property type="component" value="Unassembled WGS sequence"/>
</dbReference>
<organism evidence="3 4">
    <name type="scientific">Thermocatellispora tengchongensis</name>
    <dbReference type="NCBI Taxonomy" id="1073253"/>
    <lineage>
        <taxon>Bacteria</taxon>
        <taxon>Bacillati</taxon>
        <taxon>Actinomycetota</taxon>
        <taxon>Actinomycetes</taxon>
        <taxon>Streptosporangiales</taxon>
        <taxon>Streptosporangiaceae</taxon>
        <taxon>Thermocatellispora</taxon>
    </lineage>
</organism>
<comment type="caution">
    <text evidence="3">The sequence shown here is derived from an EMBL/GenBank/DDBJ whole genome shotgun (WGS) entry which is preliminary data.</text>
</comment>
<name>A0A840PF58_9ACTN</name>
<reference evidence="3 4" key="1">
    <citation type="submission" date="2020-08" db="EMBL/GenBank/DDBJ databases">
        <title>Genomic Encyclopedia of Type Strains, Phase IV (KMG-IV): sequencing the most valuable type-strain genomes for metagenomic binning, comparative biology and taxonomic classification.</title>
        <authorList>
            <person name="Goeker M."/>
        </authorList>
    </citation>
    <scope>NUCLEOTIDE SEQUENCE [LARGE SCALE GENOMIC DNA]</scope>
    <source>
        <strain evidence="3 4">DSM 45615</strain>
    </source>
</reference>
<proteinExistence type="predicted"/>
<evidence type="ECO:0000313" key="4">
    <source>
        <dbReference type="Proteomes" id="UP000578449"/>
    </source>
</evidence>
<dbReference type="PANTHER" id="PTHR33744">
    <property type="entry name" value="CARBOHYDRATE DIACID REGULATOR"/>
    <property type="match status" value="1"/>
</dbReference>
<gene>
    <name evidence="3" type="ORF">HNP84_005531</name>
</gene>
<accession>A0A840PF58</accession>
<dbReference type="Pfam" id="PF13556">
    <property type="entry name" value="HTH_30"/>
    <property type="match status" value="1"/>
</dbReference>
<feature type="domain" description="Purine catabolism PurC-like" evidence="1">
    <location>
        <begin position="24"/>
        <end position="120"/>
    </location>
</feature>
<dbReference type="PANTHER" id="PTHR33744:SF1">
    <property type="entry name" value="DNA-BINDING TRANSCRIPTIONAL ACTIVATOR ADER"/>
    <property type="match status" value="1"/>
</dbReference>
<dbReference type="Pfam" id="PF07905">
    <property type="entry name" value="PucR"/>
    <property type="match status" value="1"/>
</dbReference>
<sequence length="501" mass="51832">MPKLAELSRTLGPDLYPAVGHRPLPDREVTGVHVSELTDPTPYLEGGELLLTTGMGLTGQAAQAHSYAARLAAGGVAALGIGLGPVHREVPATLLEACEAAGVPLLVVPDPTPFLLVARTYWRLLAAAGQEELNATLGAHRDLVRAAAGPDPVAAVVRTLASAVEGWAAQLTPEGGLVAVWPREREGSARQIAGVLGRLRAAGPHSSATLPIDGDDVVVQPLSTRDRLTGFVATGCPPPMKAHDRQLVLAACSLLALQTEQRRRGTAGPRAARGSVARLLMLGHPDAARALAADIGLPAPPSRLRALAVTGVGTAGPDLLDHIEQAAGTTRPRTPGPGAGAIRSLATAEPDEVWVLAPAPEAEAARDAAAEFAAARVPGARAVLSREIAARDLALHMPALRSALARTPEGRVRDLAADADPVAAAPALEPLLAYTRADLVGAVVAYLRHRGQWEGAAKELAVHRNTLRHRIGTAARVLGADLDDPDVASSLWLALRARGLA</sequence>
<dbReference type="Gene3D" id="1.10.10.2840">
    <property type="entry name" value="PucR C-terminal helix-turn-helix domain"/>
    <property type="match status" value="1"/>
</dbReference>
<dbReference type="InterPro" id="IPR042070">
    <property type="entry name" value="PucR_C-HTH_sf"/>
</dbReference>
<evidence type="ECO:0000259" key="2">
    <source>
        <dbReference type="Pfam" id="PF13556"/>
    </source>
</evidence>
<dbReference type="RefSeq" id="WP_185052720.1">
    <property type="nucleotide sequence ID" value="NZ_BAABIX010000037.1"/>
</dbReference>
<evidence type="ECO:0000313" key="3">
    <source>
        <dbReference type="EMBL" id="MBB5135787.1"/>
    </source>
</evidence>